<keyword evidence="3 7" id="KW-1003">Cell membrane</keyword>
<feature type="transmembrane region" description="Helical" evidence="7">
    <location>
        <begin position="83"/>
        <end position="108"/>
    </location>
</feature>
<proteinExistence type="inferred from homology"/>
<feature type="transmembrane region" description="Helical" evidence="7">
    <location>
        <begin position="20"/>
        <end position="39"/>
    </location>
</feature>
<name>A0A022KTY8_9MICO</name>
<comment type="similarity">
    <text evidence="2 7">Belongs to the TVP38/TMEM64 family.</text>
</comment>
<evidence type="ECO:0000313" key="10">
    <source>
        <dbReference type="Proteomes" id="UP000019754"/>
    </source>
</evidence>
<keyword evidence="6 7" id="KW-0472">Membrane</keyword>
<dbReference type="Pfam" id="PF09335">
    <property type="entry name" value="VTT_dom"/>
    <property type="match status" value="1"/>
</dbReference>
<feature type="transmembrane region" description="Helical" evidence="7">
    <location>
        <begin position="153"/>
        <end position="174"/>
    </location>
</feature>
<evidence type="ECO:0000256" key="4">
    <source>
        <dbReference type="ARBA" id="ARBA00022692"/>
    </source>
</evidence>
<evidence type="ECO:0000256" key="6">
    <source>
        <dbReference type="ARBA" id="ARBA00023136"/>
    </source>
</evidence>
<dbReference type="RefSeq" id="WP_017824014.1">
    <property type="nucleotide sequence ID" value="NZ_AORC01000019.1"/>
</dbReference>
<gene>
    <name evidence="9" type="ORF">D641_0113400</name>
</gene>
<dbReference type="PANTHER" id="PTHR12677:SF59">
    <property type="entry name" value="GOLGI APPARATUS MEMBRANE PROTEIN TVP38-RELATED"/>
    <property type="match status" value="1"/>
</dbReference>
<keyword evidence="5 7" id="KW-1133">Transmembrane helix</keyword>
<dbReference type="AlphaFoldDB" id="A0A022KTY8"/>
<feature type="domain" description="VTT" evidence="8">
    <location>
        <begin position="71"/>
        <end position="187"/>
    </location>
</feature>
<sequence>MSHPPDSSHTDDGFPVIRTIGLVIVALVMIWLALTVRLPGTDALRDRIDDFGFWSWAVFILVYAGVALTPIPVTVMALAGGLLFGVTIGSVLSVIGAMLGSLAGYAIARGLGRETVLQLLGSRRKTLEERLEDAGFEAVFTLRVLPGMPYWPINYAAGALGVPFQVFAISSLVASIPGQVSLVAIGAFLGQPTVAMGVVVALAWVVVIVMTIWAWRAWKGIARFPLPGSADRD</sequence>
<evidence type="ECO:0000259" key="8">
    <source>
        <dbReference type="Pfam" id="PF09335"/>
    </source>
</evidence>
<organism evidence="9 10">
    <name type="scientific">Brachybacterium muris UCD-AY4</name>
    <dbReference type="NCBI Taxonomy" id="1249481"/>
    <lineage>
        <taxon>Bacteria</taxon>
        <taxon>Bacillati</taxon>
        <taxon>Actinomycetota</taxon>
        <taxon>Actinomycetes</taxon>
        <taxon>Micrococcales</taxon>
        <taxon>Dermabacteraceae</taxon>
        <taxon>Brachybacterium</taxon>
    </lineage>
</organism>
<dbReference type="GO" id="GO:0005886">
    <property type="term" value="C:plasma membrane"/>
    <property type="evidence" value="ECO:0007669"/>
    <property type="project" value="UniProtKB-SubCell"/>
</dbReference>
<evidence type="ECO:0000256" key="7">
    <source>
        <dbReference type="RuleBase" id="RU366058"/>
    </source>
</evidence>
<dbReference type="InterPro" id="IPR032816">
    <property type="entry name" value="VTT_dom"/>
</dbReference>
<keyword evidence="10" id="KW-1185">Reference proteome</keyword>
<accession>A0A022KTY8</accession>
<reference evidence="9 10" key="1">
    <citation type="journal article" date="2013" name="Genome Announc.">
        <title>Draft genome sequence of an Actinobacterium, Brachybacterium muris strain UCD-AY4.</title>
        <authorList>
            <person name="Lo J.R."/>
            <person name="Lang J.M."/>
            <person name="Darling A.E."/>
            <person name="Eisen J.A."/>
            <person name="Coil D.A."/>
        </authorList>
    </citation>
    <scope>NUCLEOTIDE SEQUENCE [LARGE SCALE GENOMIC DNA]</scope>
    <source>
        <strain evidence="9 10">UCD-AY4</strain>
    </source>
</reference>
<evidence type="ECO:0000256" key="1">
    <source>
        <dbReference type="ARBA" id="ARBA00004651"/>
    </source>
</evidence>
<keyword evidence="4 7" id="KW-0812">Transmembrane</keyword>
<evidence type="ECO:0000256" key="3">
    <source>
        <dbReference type="ARBA" id="ARBA00022475"/>
    </source>
</evidence>
<comment type="caution">
    <text evidence="9">The sequence shown here is derived from an EMBL/GenBank/DDBJ whole genome shotgun (WGS) entry which is preliminary data.</text>
</comment>
<evidence type="ECO:0000313" key="9">
    <source>
        <dbReference type="EMBL" id="EYT48048.1"/>
    </source>
</evidence>
<dbReference type="Proteomes" id="UP000019754">
    <property type="component" value="Unassembled WGS sequence"/>
</dbReference>
<dbReference type="HOGENOM" id="CLU_038944_8_2_11"/>
<dbReference type="PANTHER" id="PTHR12677">
    <property type="entry name" value="GOLGI APPARATUS MEMBRANE PROTEIN TVP38-RELATED"/>
    <property type="match status" value="1"/>
</dbReference>
<protein>
    <recommendedName>
        <fullName evidence="7">TVP38/TMEM64 family membrane protein</fullName>
    </recommendedName>
</protein>
<dbReference type="InterPro" id="IPR015414">
    <property type="entry name" value="TMEM64"/>
</dbReference>
<feature type="transmembrane region" description="Helical" evidence="7">
    <location>
        <begin position="194"/>
        <end position="215"/>
    </location>
</feature>
<evidence type="ECO:0000256" key="5">
    <source>
        <dbReference type="ARBA" id="ARBA00022989"/>
    </source>
</evidence>
<dbReference type="EMBL" id="AORC01000019">
    <property type="protein sequence ID" value="EYT48048.1"/>
    <property type="molecule type" value="Genomic_DNA"/>
</dbReference>
<feature type="transmembrane region" description="Helical" evidence="7">
    <location>
        <begin position="51"/>
        <end position="71"/>
    </location>
</feature>
<evidence type="ECO:0000256" key="2">
    <source>
        <dbReference type="ARBA" id="ARBA00008640"/>
    </source>
</evidence>
<comment type="subcellular location">
    <subcellularLocation>
        <location evidence="1 7">Cell membrane</location>
        <topology evidence="1 7">Multi-pass membrane protein</topology>
    </subcellularLocation>
</comment>